<evidence type="ECO:0000313" key="2">
    <source>
        <dbReference type="EMBL" id="GIN60676.1"/>
    </source>
</evidence>
<protein>
    <recommendedName>
        <fullName evidence="4">DUF1002 domain-containing protein</fullName>
    </recommendedName>
</protein>
<feature type="signal peptide" evidence="1">
    <location>
        <begin position="1"/>
        <end position="24"/>
    </location>
</feature>
<organism evidence="2 3">
    <name type="scientific">Robertmurraya siralis</name>
    <dbReference type="NCBI Taxonomy" id="77777"/>
    <lineage>
        <taxon>Bacteria</taxon>
        <taxon>Bacillati</taxon>
        <taxon>Bacillota</taxon>
        <taxon>Bacilli</taxon>
        <taxon>Bacillales</taxon>
        <taxon>Bacillaceae</taxon>
        <taxon>Robertmurraya</taxon>
    </lineage>
</organism>
<reference evidence="2" key="1">
    <citation type="submission" date="2021-03" db="EMBL/GenBank/DDBJ databases">
        <title>Antimicrobial resistance genes in bacteria isolated from Japanese honey, and their potential for conferring macrolide and lincosamide resistance in the American foulbrood pathogen Paenibacillus larvae.</title>
        <authorList>
            <person name="Okamoto M."/>
            <person name="Kumagai M."/>
            <person name="Kanamori H."/>
            <person name="Takamatsu D."/>
        </authorList>
    </citation>
    <scope>NUCLEOTIDE SEQUENCE</scope>
    <source>
        <strain evidence="2">J27TS8</strain>
    </source>
</reference>
<dbReference type="AlphaFoldDB" id="A0A919WFB4"/>
<feature type="chain" id="PRO_5037231847" description="DUF1002 domain-containing protein" evidence="1">
    <location>
        <begin position="25"/>
        <end position="292"/>
    </location>
</feature>
<accession>A0A919WFB4</accession>
<evidence type="ECO:0008006" key="4">
    <source>
        <dbReference type="Google" id="ProtNLM"/>
    </source>
</evidence>
<dbReference type="RefSeq" id="WP_212933226.1">
    <property type="nucleotide sequence ID" value="NZ_BORC01000001.1"/>
</dbReference>
<keyword evidence="1" id="KW-0732">Signal</keyword>
<evidence type="ECO:0000313" key="3">
    <source>
        <dbReference type="Proteomes" id="UP000682111"/>
    </source>
</evidence>
<dbReference type="EMBL" id="BORC01000001">
    <property type="protein sequence ID" value="GIN60676.1"/>
    <property type="molecule type" value="Genomic_DNA"/>
</dbReference>
<sequence length="292" mass="31545">MLKKLKIAIALLCAFLLLPIQGFADMVEGDMIVTLGENLTEQQKNLLLAEMEAPDDVQIIYVSNAEEHQYLGNYIAKSLIGTKAISSSAITVGKEGSGLEVKTKNINWVTDEMYINALITAGVKDANIYITAPTSVSGTAALTGIIKAYEISADTTIPEEVKQAANEEMVETAELGESVGQENAAALIAKIKEEIAKNAPETDADLRAIIEQAANELGITLTEEEISSLMALFNKLKNLDIDWNQVGEQLNQAKDKISKFLESEEGQGFLDSLKRFFVGIIDAIKSLFGGGN</sequence>
<name>A0A919WFB4_9BACI</name>
<dbReference type="InterPro" id="IPR009343">
    <property type="entry name" value="DUF1002"/>
</dbReference>
<evidence type="ECO:0000256" key="1">
    <source>
        <dbReference type="SAM" id="SignalP"/>
    </source>
</evidence>
<comment type="caution">
    <text evidence="2">The sequence shown here is derived from an EMBL/GenBank/DDBJ whole genome shotgun (WGS) entry which is preliminary data.</text>
</comment>
<dbReference type="Proteomes" id="UP000682111">
    <property type="component" value="Unassembled WGS sequence"/>
</dbReference>
<dbReference type="Pfam" id="PF06207">
    <property type="entry name" value="DUF1002"/>
    <property type="match status" value="1"/>
</dbReference>
<proteinExistence type="predicted"/>
<keyword evidence="3" id="KW-1185">Reference proteome</keyword>
<gene>
    <name evidence="2" type="ORF">J27TS8_06690</name>
</gene>